<proteinExistence type="inferred from homology"/>
<dbReference type="RefSeq" id="WP_380046009.1">
    <property type="nucleotide sequence ID" value="NZ_JBHSOH010000003.1"/>
</dbReference>
<organism evidence="6 7">
    <name type="scientific">Deinococcus petrolearius</name>
    <dbReference type="NCBI Taxonomy" id="1751295"/>
    <lineage>
        <taxon>Bacteria</taxon>
        <taxon>Thermotogati</taxon>
        <taxon>Deinococcota</taxon>
        <taxon>Deinococci</taxon>
        <taxon>Deinococcales</taxon>
        <taxon>Deinococcaceae</taxon>
        <taxon>Deinococcus</taxon>
    </lineage>
</organism>
<dbReference type="Gene3D" id="1.10.10.10">
    <property type="entry name" value="Winged helix-like DNA-binding domain superfamily/Winged helix DNA-binding domain"/>
    <property type="match status" value="1"/>
</dbReference>
<keyword evidence="7" id="KW-1185">Reference proteome</keyword>
<dbReference type="SUPFAM" id="SSF46785">
    <property type="entry name" value="Winged helix' DNA-binding domain"/>
    <property type="match status" value="1"/>
</dbReference>
<comment type="similarity">
    <text evidence="1">Belongs to the LysR transcriptional regulatory family.</text>
</comment>
<gene>
    <name evidence="6" type="ORF">ACFPQ6_02380</name>
</gene>
<evidence type="ECO:0000313" key="6">
    <source>
        <dbReference type="EMBL" id="MFC5847144.1"/>
    </source>
</evidence>
<evidence type="ECO:0000256" key="2">
    <source>
        <dbReference type="ARBA" id="ARBA00023015"/>
    </source>
</evidence>
<dbReference type="PANTHER" id="PTHR30346:SF17">
    <property type="entry name" value="LYSR FAMILY TRANSCRIPTIONAL REGULATOR"/>
    <property type="match status" value="1"/>
</dbReference>
<evidence type="ECO:0000313" key="7">
    <source>
        <dbReference type="Proteomes" id="UP001595979"/>
    </source>
</evidence>
<dbReference type="SUPFAM" id="SSF53850">
    <property type="entry name" value="Periplasmic binding protein-like II"/>
    <property type="match status" value="1"/>
</dbReference>
<dbReference type="PRINTS" id="PR00039">
    <property type="entry name" value="HTHLYSR"/>
</dbReference>
<dbReference type="Pfam" id="PF03466">
    <property type="entry name" value="LysR_substrate"/>
    <property type="match status" value="1"/>
</dbReference>
<dbReference type="InterPro" id="IPR036390">
    <property type="entry name" value="WH_DNA-bd_sf"/>
</dbReference>
<dbReference type="PROSITE" id="PS50931">
    <property type="entry name" value="HTH_LYSR"/>
    <property type="match status" value="1"/>
</dbReference>
<evidence type="ECO:0000259" key="5">
    <source>
        <dbReference type="PROSITE" id="PS50931"/>
    </source>
</evidence>
<evidence type="ECO:0000256" key="4">
    <source>
        <dbReference type="ARBA" id="ARBA00023163"/>
    </source>
</evidence>
<sequence length="307" mass="33161">MDQDFSGLGRGLELRHLRYFVAVAEELHFGRAAQRLNLAQPPLSQQIRRLEAIVGAELLRRNSRSVELTAAGEAFLERARRTLRHVQEDVAEARRVGQGAQGVLRLGFAGSAILTVVPELLRRYRGAAPLAQLQLSESFTAQVVAGLLAGDLDAGLVRDADPAPGLSVRTLFTEPYVAVLPANHPAADGADVDVSALRRDPFVYYPRSAGARAYEQPLSLCAAHGFRPVIAQEASQWLTILRLVGAGLGVSIAPACVRQVAPDSVVCLPLRGPELRSEIQFVQREGETRPLVRAFAELAGEVAQESV</sequence>
<dbReference type="InterPro" id="IPR000847">
    <property type="entry name" value="LysR_HTH_N"/>
</dbReference>
<protein>
    <submittedName>
        <fullName evidence="6">LysR substrate-binding domain-containing protein</fullName>
    </submittedName>
</protein>
<evidence type="ECO:0000256" key="1">
    <source>
        <dbReference type="ARBA" id="ARBA00009437"/>
    </source>
</evidence>
<keyword evidence="4" id="KW-0804">Transcription</keyword>
<comment type="caution">
    <text evidence="6">The sequence shown here is derived from an EMBL/GenBank/DDBJ whole genome shotgun (WGS) entry which is preliminary data.</text>
</comment>
<dbReference type="EMBL" id="JBHSOH010000003">
    <property type="protein sequence ID" value="MFC5847144.1"/>
    <property type="molecule type" value="Genomic_DNA"/>
</dbReference>
<dbReference type="Pfam" id="PF00126">
    <property type="entry name" value="HTH_1"/>
    <property type="match status" value="1"/>
</dbReference>
<dbReference type="CDD" id="cd08414">
    <property type="entry name" value="PBP2_LTTR_aromatics_like"/>
    <property type="match status" value="1"/>
</dbReference>
<evidence type="ECO:0000256" key="3">
    <source>
        <dbReference type="ARBA" id="ARBA00023125"/>
    </source>
</evidence>
<accession>A0ABW1DFT5</accession>
<dbReference type="PANTHER" id="PTHR30346">
    <property type="entry name" value="TRANSCRIPTIONAL DUAL REGULATOR HCAR-RELATED"/>
    <property type="match status" value="1"/>
</dbReference>
<dbReference type="Gene3D" id="3.40.190.10">
    <property type="entry name" value="Periplasmic binding protein-like II"/>
    <property type="match status" value="2"/>
</dbReference>
<name>A0ABW1DFT5_9DEIO</name>
<dbReference type="Proteomes" id="UP001595979">
    <property type="component" value="Unassembled WGS sequence"/>
</dbReference>
<reference evidence="7" key="1">
    <citation type="journal article" date="2019" name="Int. J. Syst. Evol. Microbiol.">
        <title>The Global Catalogue of Microorganisms (GCM) 10K type strain sequencing project: providing services to taxonomists for standard genome sequencing and annotation.</title>
        <authorList>
            <consortium name="The Broad Institute Genomics Platform"/>
            <consortium name="The Broad Institute Genome Sequencing Center for Infectious Disease"/>
            <person name="Wu L."/>
            <person name="Ma J."/>
        </authorList>
    </citation>
    <scope>NUCLEOTIDE SEQUENCE [LARGE SCALE GENOMIC DNA]</scope>
    <source>
        <strain evidence="7">CGMCC 1.15053</strain>
    </source>
</reference>
<feature type="domain" description="HTH lysR-type" evidence="5">
    <location>
        <begin position="12"/>
        <end position="69"/>
    </location>
</feature>
<keyword evidence="3" id="KW-0238">DNA-binding</keyword>
<dbReference type="InterPro" id="IPR005119">
    <property type="entry name" value="LysR_subst-bd"/>
</dbReference>
<keyword evidence="2" id="KW-0805">Transcription regulation</keyword>
<dbReference type="InterPro" id="IPR036388">
    <property type="entry name" value="WH-like_DNA-bd_sf"/>
</dbReference>